<sequence>MFTVHTGDHTAATVTTEEVLTEPSHPRIGFQPLATPELYVVPAWPEAGVTLASTHFIHFENRLAMLGAAILVTGKVRDTAAFTYARARNARDETQADGTDELLEQRS</sequence>
<evidence type="ECO:0000313" key="1">
    <source>
        <dbReference type="EMBL" id="KAJ8106965.1"/>
    </source>
</evidence>
<gene>
    <name evidence="1" type="ORF">OPT61_g9187</name>
</gene>
<protein>
    <submittedName>
        <fullName evidence="1">Uncharacterized protein</fullName>
    </submittedName>
</protein>
<keyword evidence="2" id="KW-1185">Reference proteome</keyword>
<name>A0ACC2HVP1_9PLEO</name>
<accession>A0ACC2HVP1</accession>
<dbReference type="EMBL" id="JAPHNI010001036">
    <property type="protein sequence ID" value="KAJ8106965.1"/>
    <property type="molecule type" value="Genomic_DNA"/>
</dbReference>
<proteinExistence type="predicted"/>
<dbReference type="Proteomes" id="UP001153331">
    <property type="component" value="Unassembled WGS sequence"/>
</dbReference>
<evidence type="ECO:0000313" key="2">
    <source>
        <dbReference type="Proteomes" id="UP001153331"/>
    </source>
</evidence>
<comment type="caution">
    <text evidence="1">The sequence shown here is derived from an EMBL/GenBank/DDBJ whole genome shotgun (WGS) entry which is preliminary data.</text>
</comment>
<reference evidence="1" key="1">
    <citation type="submission" date="2022-11" db="EMBL/GenBank/DDBJ databases">
        <title>Genome Sequence of Boeremia exigua.</title>
        <authorList>
            <person name="Buettner E."/>
        </authorList>
    </citation>
    <scope>NUCLEOTIDE SEQUENCE</scope>
    <source>
        <strain evidence="1">CU02</strain>
    </source>
</reference>
<organism evidence="1 2">
    <name type="scientific">Boeremia exigua</name>
    <dbReference type="NCBI Taxonomy" id="749465"/>
    <lineage>
        <taxon>Eukaryota</taxon>
        <taxon>Fungi</taxon>
        <taxon>Dikarya</taxon>
        <taxon>Ascomycota</taxon>
        <taxon>Pezizomycotina</taxon>
        <taxon>Dothideomycetes</taxon>
        <taxon>Pleosporomycetidae</taxon>
        <taxon>Pleosporales</taxon>
        <taxon>Pleosporineae</taxon>
        <taxon>Didymellaceae</taxon>
        <taxon>Boeremia</taxon>
    </lineage>
</organism>